<dbReference type="Pfam" id="PF03033">
    <property type="entry name" value="Glyco_transf_28"/>
    <property type="match status" value="1"/>
</dbReference>
<dbReference type="EC" id="2.4.1.227" evidence="10"/>
<accession>A0A1F6B3W9</accession>
<evidence type="ECO:0000256" key="9">
    <source>
        <dbReference type="ARBA" id="ARBA00023316"/>
    </source>
</evidence>
<evidence type="ECO:0000256" key="1">
    <source>
        <dbReference type="ARBA" id="ARBA00022475"/>
    </source>
</evidence>
<feature type="binding site" evidence="10">
    <location>
        <position position="173"/>
    </location>
    <ligand>
        <name>UDP-N-acetyl-alpha-D-glucosamine</name>
        <dbReference type="ChEBI" id="CHEBI:57705"/>
    </ligand>
</feature>
<keyword evidence="8 10" id="KW-0131">Cell cycle</keyword>
<dbReference type="HAMAP" id="MF_00033">
    <property type="entry name" value="MurG"/>
    <property type="match status" value="1"/>
</dbReference>
<keyword evidence="9 10" id="KW-0961">Cell wall biogenesis/degradation</keyword>
<keyword evidence="2 10" id="KW-0132">Cell division</keyword>
<feature type="binding site" evidence="10">
    <location>
        <position position="200"/>
    </location>
    <ligand>
        <name>UDP-N-acetyl-alpha-D-glucosamine</name>
        <dbReference type="ChEBI" id="CHEBI:57705"/>
    </ligand>
</feature>
<evidence type="ECO:0000313" key="14">
    <source>
        <dbReference type="EMBL" id="OGG31626.1"/>
    </source>
</evidence>
<feature type="domain" description="Glycosyl transferase family 28 C-terminal" evidence="13">
    <location>
        <begin position="193"/>
        <end position="350"/>
    </location>
</feature>
<comment type="function">
    <text evidence="10">Cell wall formation. Catalyzes the transfer of a GlcNAc subunit on undecaprenyl-pyrophosphoryl-MurNAc-pentapeptide (lipid intermediate I) to form undecaprenyl-pyrophosphoryl-MurNAc-(pentapeptide)GlcNAc (lipid intermediate II).</text>
</comment>
<comment type="pathway">
    <text evidence="10">Cell wall biogenesis; peptidoglycan biosynthesis.</text>
</comment>
<evidence type="ECO:0000256" key="11">
    <source>
        <dbReference type="SAM" id="Phobius"/>
    </source>
</evidence>
<dbReference type="PANTHER" id="PTHR21015:SF22">
    <property type="entry name" value="GLYCOSYLTRANSFERASE"/>
    <property type="match status" value="1"/>
</dbReference>
<dbReference type="PANTHER" id="PTHR21015">
    <property type="entry name" value="UDP-N-ACETYLGLUCOSAMINE--N-ACETYLMURAMYL-(PENTAPEPTIDE) PYROPHOSPHORYL-UNDECAPRENOL N-ACETYLGLUCOSAMINE TRANSFERASE 1"/>
    <property type="match status" value="1"/>
</dbReference>
<dbReference type="Gene3D" id="3.40.50.2000">
    <property type="entry name" value="Glycogen Phosphorylase B"/>
    <property type="match status" value="2"/>
</dbReference>
<dbReference type="InterPro" id="IPR007235">
    <property type="entry name" value="Glyco_trans_28_C"/>
</dbReference>
<dbReference type="GO" id="GO:0051301">
    <property type="term" value="P:cell division"/>
    <property type="evidence" value="ECO:0007669"/>
    <property type="project" value="UniProtKB-KW"/>
</dbReference>
<dbReference type="GO" id="GO:0050511">
    <property type="term" value="F:undecaprenyldiphospho-muramoylpentapeptide beta-N-acetylglucosaminyltransferase activity"/>
    <property type="evidence" value="ECO:0007669"/>
    <property type="project" value="UniProtKB-UniRule"/>
</dbReference>
<dbReference type="GO" id="GO:0008360">
    <property type="term" value="P:regulation of cell shape"/>
    <property type="evidence" value="ECO:0007669"/>
    <property type="project" value="UniProtKB-KW"/>
</dbReference>
<comment type="similarity">
    <text evidence="10">Belongs to the glycosyltransferase 28 family. MurG subfamily.</text>
</comment>
<comment type="caution">
    <text evidence="10">Lacks conserved residue(s) required for the propagation of feature annotation.</text>
</comment>
<feature type="domain" description="Glycosyltransferase family 28 N-terminal" evidence="12">
    <location>
        <begin position="10"/>
        <end position="150"/>
    </location>
</feature>
<evidence type="ECO:0000256" key="2">
    <source>
        <dbReference type="ARBA" id="ARBA00022618"/>
    </source>
</evidence>
<dbReference type="InterPro" id="IPR006009">
    <property type="entry name" value="GlcNAc_MurG"/>
</dbReference>
<keyword evidence="11" id="KW-1133">Transmembrane helix</keyword>
<dbReference type="GO" id="GO:0005886">
    <property type="term" value="C:plasma membrane"/>
    <property type="evidence" value="ECO:0007669"/>
    <property type="project" value="UniProtKB-SubCell"/>
</dbReference>
<keyword evidence="1 10" id="KW-1003">Cell membrane</keyword>
<organism evidence="14 15">
    <name type="scientific">Candidatus Gottesmanbacteria bacterium RIFCSPLOWO2_01_FULL_46_9</name>
    <dbReference type="NCBI Taxonomy" id="1798394"/>
    <lineage>
        <taxon>Bacteria</taxon>
        <taxon>Candidatus Gottesmaniibacteriota</taxon>
    </lineage>
</organism>
<feature type="transmembrane region" description="Helical" evidence="11">
    <location>
        <begin position="102"/>
        <end position="124"/>
    </location>
</feature>
<evidence type="ECO:0000259" key="13">
    <source>
        <dbReference type="Pfam" id="PF04101"/>
    </source>
</evidence>
<evidence type="ECO:0000256" key="8">
    <source>
        <dbReference type="ARBA" id="ARBA00023306"/>
    </source>
</evidence>
<keyword evidence="7 10" id="KW-0472">Membrane</keyword>
<comment type="subcellular location">
    <subcellularLocation>
        <location evidence="10">Cell membrane</location>
        <topology evidence="10">Peripheral membrane protein</topology>
        <orientation evidence="10">Cytoplasmic side</orientation>
    </subcellularLocation>
</comment>
<dbReference type="Proteomes" id="UP000176450">
    <property type="component" value="Unassembled WGS sequence"/>
</dbReference>
<keyword evidence="3 10" id="KW-0328">Glycosyltransferase</keyword>
<dbReference type="AlphaFoldDB" id="A0A1F6B3W9"/>
<evidence type="ECO:0000313" key="15">
    <source>
        <dbReference type="Proteomes" id="UP000176450"/>
    </source>
</evidence>
<keyword evidence="5 10" id="KW-0133">Cell shape</keyword>
<feature type="binding site" evidence="10">
    <location>
        <begin position="10"/>
        <end position="12"/>
    </location>
    <ligand>
        <name>UDP-N-acetyl-alpha-D-glucosamine</name>
        <dbReference type="ChEBI" id="CHEBI:57705"/>
    </ligand>
</feature>
<dbReference type="GO" id="GO:0005975">
    <property type="term" value="P:carbohydrate metabolic process"/>
    <property type="evidence" value="ECO:0007669"/>
    <property type="project" value="InterPro"/>
</dbReference>
<dbReference type="InterPro" id="IPR004276">
    <property type="entry name" value="GlycoTrans_28_N"/>
</dbReference>
<dbReference type="GO" id="GO:0071555">
    <property type="term" value="P:cell wall organization"/>
    <property type="evidence" value="ECO:0007669"/>
    <property type="project" value="UniProtKB-KW"/>
</dbReference>
<dbReference type="GO" id="GO:0051991">
    <property type="term" value="F:UDP-N-acetyl-D-glucosamine:N-acetylmuramoyl-L-alanyl-D-glutamyl-meso-2,6-diaminopimelyl-D-alanyl-D-alanine-diphosphoundecaprenol 4-beta-N-acetylglucosaminlytransferase activity"/>
    <property type="evidence" value="ECO:0007669"/>
    <property type="project" value="RHEA"/>
</dbReference>
<comment type="catalytic activity">
    <reaction evidence="10">
        <text>di-trans,octa-cis-undecaprenyl diphospho-N-acetyl-alpha-D-muramoyl-L-alanyl-D-glutamyl-meso-2,6-diaminopimeloyl-D-alanyl-D-alanine + UDP-N-acetyl-alpha-D-glucosamine = di-trans,octa-cis-undecaprenyl diphospho-[N-acetyl-alpha-D-glucosaminyl-(1-&gt;4)]-N-acetyl-alpha-D-muramoyl-L-alanyl-D-glutamyl-meso-2,6-diaminopimeloyl-D-alanyl-D-alanine + UDP + H(+)</text>
        <dbReference type="Rhea" id="RHEA:31227"/>
        <dbReference type="ChEBI" id="CHEBI:15378"/>
        <dbReference type="ChEBI" id="CHEBI:57705"/>
        <dbReference type="ChEBI" id="CHEBI:58223"/>
        <dbReference type="ChEBI" id="CHEBI:61387"/>
        <dbReference type="ChEBI" id="CHEBI:61388"/>
        <dbReference type="EC" id="2.4.1.227"/>
    </reaction>
</comment>
<keyword evidence="4 10" id="KW-0808">Transferase</keyword>
<proteinExistence type="inferred from homology"/>
<dbReference type="GO" id="GO:0009252">
    <property type="term" value="P:peptidoglycan biosynthetic process"/>
    <property type="evidence" value="ECO:0007669"/>
    <property type="project" value="UniProtKB-UniRule"/>
</dbReference>
<protein>
    <recommendedName>
        <fullName evidence="10">UDP-N-acetylglucosamine--N-acetylmuramyl-(pentapeptide) pyrophosphoryl-undecaprenol N-acetylglucosamine transferase</fullName>
        <ecNumber evidence="10">2.4.1.227</ecNumber>
    </recommendedName>
    <alternativeName>
        <fullName evidence="10">Undecaprenyl-PP-MurNAc-pentapeptide-UDPGlcNAc GlcNAc transferase</fullName>
    </alternativeName>
</protein>
<feature type="binding site" evidence="10">
    <location>
        <position position="303"/>
    </location>
    <ligand>
        <name>UDP-N-acetyl-alpha-D-glucosamine</name>
        <dbReference type="ChEBI" id="CHEBI:57705"/>
    </ligand>
</feature>
<dbReference type="EMBL" id="MFJX01000001">
    <property type="protein sequence ID" value="OGG31626.1"/>
    <property type="molecule type" value="Genomic_DNA"/>
</dbReference>
<evidence type="ECO:0000256" key="3">
    <source>
        <dbReference type="ARBA" id="ARBA00022676"/>
    </source>
</evidence>
<evidence type="ECO:0000256" key="5">
    <source>
        <dbReference type="ARBA" id="ARBA00022960"/>
    </source>
</evidence>
<keyword evidence="11" id="KW-0812">Transmembrane</keyword>
<comment type="caution">
    <text evidence="14">The sequence shown here is derived from an EMBL/GenBank/DDBJ whole genome shotgun (WGS) entry which is preliminary data.</text>
</comment>
<dbReference type="Pfam" id="PF04101">
    <property type="entry name" value="Glyco_tran_28_C"/>
    <property type="match status" value="1"/>
</dbReference>
<dbReference type="CDD" id="cd03785">
    <property type="entry name" value="GT28_MurG"/>
    <property type="match status" value="1"/>
</dbReference>
<evidence type="ECO:0000256" key="7">
    <source>
        <dbReference type="ARBA" id="ARBA00023136"/>
    </source>
</evidence>
<sequence>MNTPKKIFVTGGHLTPAIAVIDEIRRRNVPWEIVFIGRKRAMEGVSDRSHEEDVMASYGIRFLPLTAGRLQRTFTAHSIKSFCKVPVGCIQAWYYCWKEKPVCILSFGGYVAVPIVISAAFFHIPVITHEQTTVSGLANTIIAYFAKKVCVTFEETLGAFPKNKVVVTGLPVRKELFESVQPPFPVDEKKYPIIYITGGSTGSVSLNDVLFPLVPRLIKHCTVIHQTGGLSAGRAFQVKRMLSSAEQVRYIVHDYFGAQDVAWILQHATLVIGRSGANTVMEIAMLGKMALFVPLPWAGSGEQMQNAQWLVKMGSAQVLPQKEASPEKILHNIEQMIAKKHIYIEHAKKISRLVPRDGDKRVADELMLAVNRK</sequence>
<evidence type="ECO:0000256" key="6">
    <source>
        <dbReference type="ARBA" id="ARBA00022984"/>
    </source>
</evidence>
<evidence type="ECO:0000259" key="12">
    <source>
        <dbReference type="Pfam" id="PF03033"/>
    </source>
</evidence>
<name>A0A1F6B3W9_9BACT</name>
<evidence type="ECO:0000256" key="10">
    <source>
        <dbReference type="HAMAP-Rule" id="MF_00033"/>
    </source>
</evidence>
<evidence type="ECO:0000256" key="4">
    <source>
        <dbReference type="ARBA" id="ARBA00022679"/>
    </source>
</evidence>
<dbReference type="SUPFAM" id="SSF53756">
    <property type="entry name" value="UDP-Glycosyltransferase/glycogen phosphorylase"/>
    <property type="match status" value="1"/>
</dbReference>
<dbReference type="UniPathway" id="UPA00219"/>
<reference evidence="14 15" key="1">
    <citation type="journal article" date="2016" name="Nat. Commun.">
        <title>Thousands of microbial genomes shed light on interconnected biogeochemical processes in an aquifer system.</title>
        <authorList>
            <person name="Anantharaman K."/>
            <person name="Brown C.T."/>
            <person name="Hug L.A."/>
            <person name="Sharon I."/>
            <person name="Castelle C.J."/>
            <person name="Probst A.J."/>
            <person name="Thomas B.C."/>
            <person name="Singh A."/>
            <person name="Wilkins M.J."/>
            <person name="Karaoz U."/>
            <person name="Brodie E.L."/>
            <person name="Williams K.H."/>
            <person name="Hubbard S.S."/>
            <person name="Banfield J.F."/>
        </authorList>
    </citation>
    <scope>NUCLEOTIDE SEQUENCE [LARGE SCALE GENOMIC DNA]</scope>
</reference>
<keyword evidence="6 10" id="KW-0573">Peptidoglycan synthesis</keyword>
<gene>
    <name evidence="10" type="primary">murG</name>
    <name evidence="14" type="ORF">A3A63_00150</name>
</gene>